<dbReference type="AlphaFoldDB" id="A0A941GPJ7"/>
<dbReference type="InterPro" id="IPR013780">
    <property type="entry name" value="Glyco_hydro_b"/>
</dbReference>
<evidence type="ECO:0000256" key="3">
    <source>
        <dbReference type="ARBA" id="ARBA00022723"/>
    </source>
</evidence>
<comment type="caution">
    <text evidence="10">The sequence shown here is derived from an EMBL/GenBank/DDBJ whole genome shotgun (WGS) entry which is preliminary data.</text>
</comment>
<evidence type="ECO:0000256" key="1">
    <source>
        <dbReference type="ARBA" id="ARBA00001913"/>
    </source>
</evidence>
<dbReference type="Gene3D" id="2.60.40.1180">
    <property type="entry name" value="Golgi alpha-mannosidase II"/>
    <property type="match status" value="1"/>
</dbReference>
<feature type="binding site" evidence="8">
    <location>
        <position position="162"/>
    </location>
    <ligand>
        <name>Ca(2+)</name>
        <dbReference type="ChEBI" id="CHEBI:29108"/>
        <label>1</label>
    </ligand>
</feature>
<evidence type="ECO:0000313" key="11">
    <source>
        <dbReference type="Proteomes" id="UP000767446"/>
    </source>
</evidence>
<keyword evidence="3 8" id="KW-0479">Metal-binding</keyword>
<evidence type="ECO:0000256" key="2">
    <source>
        <dbReference type="ARBA" id="ARBA00008061"/>
    </source>
</evidence>
<gene>
    <name evidence="10" type="ORF">DSM107014_06380</name>
</gene>
<organism evidence="10 11">
    <name type="scientific">Gomphosphaeria aponina SAG 52.96 = DSM 107014</name>
    <dbReference type="NCBI Taxonomy" id="1521640"/>
    <lineage>
        <taxon>Bacteria</taxon>
        <taxon>Bacillati</taxon>
        <taxon>Cyanobacteriota</taxon>
        <taxon>Cyanophyceae</taxon>
        <taxon>Oscillatoriophycideae</taxon>
        <taxon>Chroococcales</taxon>
        <taxon>Gomphosphaeriaceae</taxon>
        <taxon>Gomphosphaeria</taxon>
    </lineage>
</organism>
<name>A0A941GPJ7_9CHRO</name>
<keyword evidence="5" id="KW-0119">Carbohydrate metabolism</keyword>
<feature type="domain" description="Glycosyl hydrolase family 13 catalytic" evidence="9">
    <location>
        <begin position="2"/>
        <end position="350"/>
    </location>
</feature>
<evidence type="ECO:0000256" key="8">
    <source>
        <dbReference type="PIRSR" id="PIRSR001021-2"/>
    </source>
</evidence>
<dbReference type="InterPro" id="IPR017853">
    <property type="entry name" value="GH"/>
</dbReference>
<dbReference type="PIRSF" id="PIRSF001021">
    <property type="entry name" value="Alph-amls_thrmst"/>
    <property type="match status" value="1"/>
</dbReference>
<comment type="cofactor">
    <cofactor evidence="1">
        <name>Ca(2+)</name>
        <dbReference type="ChEBI" id="CHEBI:29108"/>
    </cofactor>
</comment>
<keyword evidence="8" id="KW-0106">Calcium</keyword>
<feature type="binding site" evidence="8">
    <location>
        <position position="107"/>
    </location>
    <ligand>
        <name>Ca(2+)</name>
        <dbReference type="ChEBI" id="CHEBI:29108"/>
        <label>1</label>
    </ligand>
</feature>
<reference evidence="10" key="1">
    <citation type="submission" date="2021-02" db="EMBL/GenBank/DDBJ databases">
        <title>Metagenome analyses of Stigonema ocellatum DSM 106950, Chlorogloea purpurea SAG 13.99 and Gomphosphaeria aponina DSM 107014.</title>
        <authorList>
            <person name="Marter P."/>
            <person name="Huang S."/>
        </authorList>
    </citation>
    <scope>NUCLEOTIDE SEQUENCE</scope>
    <source>
        <strain evidence="10">JP213</strain>
    </source>
</reference>
<dbReference type="NCBIfam" id="NF006970">
    <property type="entry name" value="PRK09441.1-3"/>
    <property type="match status" value="1"/>
</dbReference>
<evidence type="ECO:0000313" key="10">
    <source>
        <dbReference type="EMBL" id="MBR8827524.1"/>
    </source>
</evidence>
<proteinExistence type="inferred from homology"/>
<keyword evidence="4 10" id="KW-0378">Hydrolase</keyword>
<feature type="active site" description="Nucleophile" evidence="7">
    <location>
        <position position="193"/>
    </location>
</feature>
<evidence type="ECO:0000259" key="9">
    <source>
        <dbReference type="SMART" id="SM00642"/>
    </source>
</evidence>
<dbReference type="PANTHER" id="PTHR43447">
    <property type="entry name" value="ALPHA-AMYLASE"/>
    <property type="match status" value="1"/>
</dbReference>
<dbReference type="GO" id="GO:0005975">
    <property type="term" value="P:carbohydrate metabolic process"/>
    <property type="evidence" value="ECO:0007669"/>
    <property type="project" value="InterPro"/>
</dbReference>
<dbReference type="SUPFAM" id="SSF51445">
    <property type="entry name" value="(Trans)glycosidases"/>
    <property type="match status" value="1"/>
</dbReference>
<dbReference type="SMART" id="SM00642">
    <property type="entry name" value="Aamy"/>
    <property type="match status" value="1"/>
</dbReference>
<dbReference type="EMBL" id="JADQBC010000033">
    <property type="protein sequence ID" value="MBR8827524.1"/>
    <property type="molecule type" value="Genomic_DNA"/>
</dbReference>
<dbReference type="EC" id="3.2.1.1" evidence="10"/>
<keyword evidence="6 10" id="KW-0326">Glycosidase</keyword>
<accession>A0A941GPJ7</accession>
<dbReference type="Proteomes" id="UP000767446">
    <property type="component" value="Unassembled WGS sequence"/>
</dbReference>
<dbReference type="Gene3D" id="3.20.20.80">
    <property type="entry name" value="Glycosidases"/>
    <property type="match status" value="1"/>
</dbReference>
<protein>
    <submittedName>
        <fullName evidence="10">Alpha-amylase</fullName>
        <ecNumber evidence="10">3.2.1.1</ecNumber>
    </submittedName>
</protein>
<dbReference type="InterPro" id="IPR013776">
    <property type="entry name" value="A-amylase_thermo"/>
</dbReference>
<dbReference type="GO" id="GO:0005509">
    <property type="term" value="F:calcium ion binding"/>
    <property type="evidence" value="ECO:0007669"/>
    <property type="project" value="InterPro"/>
</dbReference>
<sequence>MGVMMQAFYWDCPKVDNKEFVWWDYIQEKIPSLAEVGISALWLPPVHKPPNINGPSMGYDPYDYYDLGEFEQKGSVKTWFGSKQALLKLIELAHRNNLAVIADMVLNHNNGADEQEVNQRDGKSRWTLFNKIKSEKFFRSWDCFHPSPFKEKDEGAFGDMPDLSHSNPYVYAEIIKLAKWLVEEIGFDGFRYDFVKGYNTWLIKAIQKKEYTKNGQLFKPYGVGENWSGDSQIEYWLNQVNEDNDNPIDAFDFPLRYKLKELCDTFGFSLRELLSHETVFKDQPFNAVTFVDNHDFREREGPEIVQDKLLAYSFILTHEGYPCVYWKDYYNYGLAQAGTPHGINALIKVHEDFAGGSTNNLWVDDNLYIMERTGWEDKPGLIFVLNNTGDGWNGAWVSTQWQNIEFKPVAWWSAQDNSTPANQFVHGDGRGNFSAPPRGYTVYAPQA</sequence>
<comment type="similarity">
    <text evidence="2">Belongs to the glycosyl hydrolase 13 family.</text>
</comment>
<evidence type="ECO:0000256" key="6">
    <source>
        <dbReference type="ARBA" id="ARBA00023295"/>
    </source>
</evidence>
<evidence type="ECO:0000256" key="5">
    <source>
        <dbReference type="ARBA" id="ARBA00023277"/>
    </source>
</evidence>
<evidence type="ECO:0000256" key="4">
    <source>
        <dbReference type="ARBA" id="ARBA00022801"/>
    </source>
</evidence>
<feature type="active site" description="Proton donor" evidence="7">
    <location>
        <position position="225"/>
    </location>
</feature>
<dbReference type="Pfam" id="PF00128">
    <property type="entry name" value="Alpha-amylase"/>
    <property type="match status" value="1"/>
</dbReference>
<dbReference type="InterPro" id="IPR006047">
    <property type="entry name" value="GH13_cat_dom"/>
</dbReference>
<dbReference type="GO" id="GO:0004556">
    <property type="term" value="F:alpha-amylase activity"/>
    <property type="evidence" value="ECO:0007669"/>
    <property type="project" value="UniProtKB-EC"/>
</dbReference>
<evidence type="ECO:0000256" key="7">
    <source>
        <dbReference type="PIRSR" id="PIRSR001021-1"/>
    </source>
</evidence>